<dbReference type="InterPro" id="IPR048502">
    <property type="entry name" value="NamZ_N"/>
</dbReference>
<dbReference type="Proteomes" id="UP000594463">
    <property type="component" value="Chromosome"/>
</dbReference>
<feature type="domain" description="Peptidoglycan beta-N-acetylmuramidase NamZ N-terminal" evidence="1">
    <location>
        <begin position="52"/>
        <end position="250"/>
    </location>
</feature>
<dbReference type="InterPro" id="IPR008302">
    <property type="entry name" value="NamZ"/>
</dbReference>
<gene>
    <name evidence="3" type="ORF">RT761_01304</name>
</gene>
<evidence type="ECO:0000259" key="1">
    <source>
        <dbReference type="Pfam" id="PF07075"/>
    </source>
</evidence>
<sequence length="397" mass="44683">MKKIIKFISFIGIFIILLNILSSHIYDENIKIKLGNEVLFEKHFDLIKGKRIGLITNQTGLNSRFESTVDLLANNNQTNLVALFAPEHGLDGKTKAGEYVESYLHDQFKIPVYSLYGPTRKPTPKMLENVDLLLFDIQDIGARTYTYISTLNYCMWAAKENGKTVVVLDRPNPLGGLIVDGPISEEDFLTFVGVDILPMAHGMTIGEIARYFNRLIGVKLIVVPMDGYFRDMMFPDTGLYWIPTSPMIPDFLSALLYMATGLGEGTGIRQGDYFKWVGGKGIDSRIFAQELKQIGLPGVHFVPETKGEFGGVRLSITDMRTFQPVSTGLCILSCSHKLISYPVPKSVNELTMFDKIMGTGLIGQLIENDVSCQDIKKDYQESLEIFKRVREKYLIYK</sequence>
<reference evidence="3 4" key="1">
    <citation type="journal article" date="2021" name="Nat. Commun.">
        <title>Isolation of a member of the candidate phylum Atribacteria reveals a unique cell membrane structure.</title>
        <authorList>
            <person name="Taiki K."/>
            <person name="Nobu M.K."/>
            <person name="Kusada H."/>
            <person name="Meng X.-Y."/>
            <person name="Hosoki N."/>
            <person name="Uematsu K."/>
            <person name="Yoshioka H."/>
            <person name="Kamagata Y."/>
            <person name="Tamaki H."/>
        </authorList>
    </citation>
    <scope>NUCLEOTIDE SEQUENCE [LARGE SCALE GENOMIC DNA]</scope>
    <source>
        <strain evidence="3 4">RT761</strain>
    </source>
</reference>
<feature type="domain" description="Peptidoglycan beta-N-acetylmuramidase NamZ C-terminal" evidence="2">
    <location>
        <begin position="255"/>
        <end position="396"/>
    </location>
</feature>
<proteinExistence type="predicted"/>
<evidence type="ECO:0008006" key="5">
    <source>
        <dbReference type="Google" id="ProtNLM"/>
    </source>
</evidence>
<dbReference type="GO" id="GO:0033922">
    <property type="term" value="F:peptidoglycan beta-N-acetylmuramidase activity"/>
    <property type="evidence" value="ECO:0007669"/>
    <property type="project" value="InterPro"/>
</dbReference>
<dbReference type="RefSeq" id="WP_218113250.1">
    <property type="nucleotide sequence ID" value="NZ_CP065383.1"/>
</dbReference>
<dbReference type="InterPro" id="IPR048503">
    <property type="entry name" value="NamZ_C"/>
</dbReference>
<evidence type="ECO:0000259" key="2">
    <source>
        <dbReference type="Pfam" id="PF20732"/>
    </source>
</evidence>
<dbReference type="KEGG" id="alam:RT761_01304"/>
<dbReference type="Pfam" id="PF07075">
    <property type="entry name" value="NamZ_N"/>
    <property type="match status" value="1"/>
</dbReference>
<dbReference type="AlphaFoldDB" id="A0A7T1ALE9"/>
<dbReference type="PANTHER" id="PTHR42915">
    <property type="entry name" value="HYPOTHETICAL 460 KDA PROTEIN IN FEUA-SIGW INTERGENIC REGION [PRECURSOR]"/>
    <property type="match status" value="1"/>
</dbReference>
<evidence type="ECO:0000313" key="3">
    <source>
        <dbReference type="EMBL" id="QPM68090.1"/>
    </source>
</evidence>
<evidence type="ECO:0000313" key="4">
    <source>
        <dbReference type="Proteomes" id="UP000594463"/>
    </source>
</evidence>
<name>A0A7T1ALE9_ATRLM</name>
<dbReference type="PANTHER" id="PTHR42915:SF1">
    <property type="entry name" value="PEPTIDOGLYCAN BETA-N-ACETYLMURAMIDASE NAMZ"/>
    <property type="match status" value="1"/>
</dbReference>
<accession>A0A7T1ALE9</accession>
<protein>
    <recommendedName>
        <fullName evidence="5">DUF1343 domain-containing protein</fullName>
    </recommendedName>
</protein>
<dbReference type="Gene3D" id="3.90.1150.140">
    <property type="match status" value="1"/>
</dbReference>
<dbReference type="Pfam" id="PF20732">
    <property type="entry name" value="NamZ_C"/>
    <property type="match status" value="1"/>
</dbReference>
<dbReference type="Gene3D" id="3.40.50.12170">
    <property type="entry name" value="Uncharacterised protein PF07075, DUF1343"/>
    <property type="match status" value="1"/>
</dbReference>
<dbReference type="EMBL" id="CP065383">
    <property type="protein sequence ID" value="QPM68090.1"/>
    <property type="molecule type" value="Genomic_DNA"/>
</dbReference>
<organism evidence="3 4">
    <name type="scientific">Atribacter laminatus</name>
    <dbReference type="NCBI Taxonomy" id="2847778"/>
    <lineage>
        <taxon>Bacteria</taxon>
        <taxon>Pseudomonadati</taxon>
        <taxon>Atribacterota</taxon>
        <taxon>Atribacteria</taxon>
        <taxon>Atribacterales</taxon>
        <taxon>Atribacteraceae</taxon>
        <taxon>Atribacter</taxon>
    </lineage>
</organism>
<dbReference type="PIRSF" id="PIRSF016719">
    <property type="entry name" value="UCP016719"/>
    <property type="match status" value="1"/>
</dbReference>
<keyword evidence="4" id="KW-1185">Reference proteome</keyword>